<dbReference type="PANTHER" id="PTHR35272:SF3">
    <property type="entry name" value="THIOL:DISULFIDE INTERCHANGE PROTEIN DSBC"/>
    <property type="match status" value="1"/>
</dbReference>
<dbReference type="InterPro" id="IPR036249">
    <property type="entry name" value="Thioredoxin-like_sf"/>
</dbReference>
<gene>
    <name evidence="4" type="ORF">S01H4_27945</name>
</gene>
<dbReference type="CDD" id="cd03020">
    <property type="entry name" value="DsbA_DsbC_DsbG"/>
    <property type="match status" value="1"/>
</dbReference>
<dbReference type="GO" id="GO:0042597">
    <property type="term" value="C:periplasmic space"/>
    <property type="evidence" value="ECO:0007669"/>
    <property type="project" value="InterPro"/>
</dbReference>
<dbReference type="SUPFAM" id="SSF54423">
    <property type="entry name" value="DsbC/DsbG N-terminal domain-like"/>
    <property type="match status" value="1"/>
</dbReference>
<dbReference type="InterPro" id="IPR051470">
    <property type="entry name" value="Thiol:disulfide_interchange"/>
</dbReference>
<comment type="caution">
    <text evidence="4">The sequence shown here is derived from an EMBL/GenBank/DDBJ whole genome shotgun (WGS) entry which is preliminary data.</text>
</comment>
<organism evidence="4">
    <name type="scientific">marine sediment metagenome</name>
    <dbReference type="NCBI Taxonomy" id="412755"/>
    <lineage>
        <taxon>unclassified sequences</taxon>
        <taxon>metagenomes</taxon>
        <taxon>ecological metagenomes</taxon>
    </lineage>
</organism>
<evidence type="ECO:0000256" key="2">
    <source>
        <dbReference type="ARBA" id="ARBA00023284"/>
    </source>
</evidence>
<sequence length="177" mass="19797">MSRMTSNILIQLVALAAIAFTGAAALAADDGADLAQIRQKVGEMFDTIDPEDIKTGPVDGWYMIQKGSIIAYVSGDGRYLLQGDIIDLDRQVNLSEISRTEARHDLMASVEDDQTIMFSPDEVKYSVTVFTDVECSYCRRLHAQIDEYMALGIEVRYMLYPRNGPASRSWNTSEDVW</sequence>
<keyword evidence="1" id="KW-1015">Disulfide bond</keyword>
<evidence type="ECO:0000256" key="1">
    <source>
        <dbReference type="ARBA" id="ARBA00023157"/>
    </source>
</evidence>
<dbReference type="InterPro" id="IPR009094">
    <property type="entry name" value="DiS-bond_isomerase_DsbC/G_N_sf"/>
</dbReference>
<dbReference type="PANTHER" id="PTHR35272">
    <property type="entry name" value="THIOL:DISULFIDE INTERCHANGE PROTEIN DSBC-RELATED"/>
    <property type="match status" value="1"/>
</dbReference>
<evidence type="ECO:0000259" key="3">
    <source>
        <dbReference type="Pfam" id="PF10411"/>
    </source>
</evidence>
<dbReference type="SUPFAM" id="SSF52833">
    <property type="entry name" value="Thioredoxin-like"/>
    <property type="match status" value="1"/>
</dbReference>
<proteinExistence type="predicted"/>
<feature type="non-terminal residue" evidence="4">
    <location>
        <position position="177"/>
    </location>
</feature>
<dbReference type="InterPro" id="IPR018950">
    <property type="entry name" value="DiS-bond_isomerase_DsbC/G_N"/>
</dbReference>
<dbReference type="InterPro" id="IPR033954">
    <property type="entry name" value="DiS-bond_Isoase_DsbC/G"/>
</dbReference>
<dbReference type="EMBL" id="BART01013772">
    <property type="protein sequence ID" value="GAG80938.1"/>
    <property type="molecule type" value="Genomic_DNA"/>
</dbReference>
<dbReference type="Pfam" id="PF10411">
    <property type="entry name" value="DsbC_N"/>
    <property type="match status" value="1"/>
</dbReference>
<protein>
    <recommendedName>
        <fullName evidence="3">Disulphide bond isomerase DsbC/G N-terminal domain-containing protein</fullName>
    </recommendedName>
</protein>
<keyword evidence="2" id="KW-0676">Redox-active center</keyword>
<feature type="domain" description="Disulphide bond isomerase DsbC/G N-terminal" evidence="3">
    <location>
        <begin position="31"/>
        <end position="96"/>
    </location>
</feature>
<dbReference type="Gene3D" id="3.10.450.70">
    <property type="entry name" value="Disulphide bond isomerase, DsbC/G, N-terminal"/>
    <property type="match status" value="1"/>
</dbReference>
<dbReference type="Gene3D" id="3.40.30.10">
    <property type="entry name" value="Glutaredoxin"/>
    <property type="match status" value="1"/>
</dbReference>
<accession>X1B9Y6</accession>
<evidence type="ECO:0000313" key="4">
    <source>
        <dbReference type="EMBL" id="GAG80938.1"/>
    </source>
</evidence>
<name>X1B9Y6_9ZZZZ</name>
<dbReference type="AlphaFoldDB" id="X1B9Y6"/>
<reference evidence="4" key="1">
    <citation type="journal article" date="2014" name="Front. Microbiol.">
        <title>High frequency of phylogenetically diverse reductive dehalogenase-homologous genes in deep subseafloor sedimentary metagenomes.</title>
        <authorList>
            <person name="Kawai M."/>
            <person name="Futagami T."/>
            <person name="Toyoda A."/>
            <person name="Takaki Y."/>
            <person name="Nishi S."/>
            <person name="Hori S."/>
            <person name="Arai W."/>
            <person name="Tsubouchi T."/>
            <person name="Morono Y."/>
            <person name="Uchiyama I."/>
            <person name="Ito T."/>
            <person name="Fujiyama A."/>
            <person name="Inagaki F."/>
            <person name="Takami H."/>
        </authorList>
    </citation>
    <scope>NUCLEOTIDE SEQUENCE</scope>
    <source>
        <strain evidence="4">Expedition CK06-06</strain>
    </source>
</reference>